<proteinExistence type="predicted"/>
<accession>A0A7X8XXK9</accession>
<dbReference type="NCBIfam" id="TIGR04183">
    <property type="entry name" value="Por_Secre_tail"/>
    <property type="match status" value="1"/>
</dbReference>
<comment type="caution">
    <text evidence="2">The sequence shown here is derived from an EMBL/GenBank/DDBJ whole genome shotgun (WGS) entry which is preliminary data.</text>
</comment>
<reference evidence="2 3" key="1">
    <citation type="submission" date="2020-04" db="EMBL/GenBank/DDBJ databases">
        <title>Flammeovirga sp. SR4, a novel species isolated from seawater.</title>
        <authorList>
            <person name="Wang X."/>
        </authorList>
    </citation>
    <scope>NUCLEOTIDE SEQUENCE [LARGE SCALE GENOMIC DNA]</scope>
    <source>
        <strain evidence="2 3">SR4</strain>
    </source>
</reference>
<evidence type="ECO:0000313" key="2">
    <source>
        <dbReference type="EMBL" id="NLR93316.1"/>
    </source>
</evidence>
<keyword evidence="1" id="KW-0732">Signal</keyword>
<dbReference type="EMBL" id="JABAIL010000006">
    <property type="protein sequence ID" value="NLR93316.1"/>
    <property type="molecule type" value="Genomic_DNA"/>
</dbReference>
<sequence>MKELFTTLKSLCCIIGILLSMQVNAQTDFPYYQSHQKAIGDVTQVVGVGFVSGSDPAGQACHNINRIDRRESINGSFGLHLYGPIDFSTGTDFHVRLYAESPSVIPSNKTIALGVRPSNGTNEDEVVEVLEITQFDQWVDYTFDFSSIDQSVEYNQVHLYFIKDDQTNEAEGMHFFVDEVKGPRVHQNLISNTASINEAGNIATITFNGHDALDKVYNPTFHLFDANAQEIGVKQTLVNGNKIELLLDRKIEFGEVLTYSFTNGIVMDIKGAVLKAFTGASVINHSNYTSKANTLLTSFNEEESLVDFHRGVFFGFEKAANPTNANETVGKIVRAANSWSNLEFKFKENTSLDVTNGKVFTLDIYLEDTGIENINKEVSFAIKPKDGNDKMSGIYREITCYNQWQTLIFDLSDWEDSEFDNIEYLKFFIGSRDEDNKAEGLTAYIKDVKGPSFVSNKIEFKAEVASSLDKVNLDVLTAYAIQTVDQTGFTVTSGGLDQTISSVTYTEKQIVLNLDNPLNVNENILVSFDATSGNVVDTEGYTLASFTDLMPTLPEMEHEEKVTIDNGVFYYHDETSNDLFVPFSTGNFTSEVVDNPYITADVSDAKVTKITRAQTSHGNANFYTVNDSYIRGDRNLVFKMMVYQEDDLPELSWNAIGLELLNKNDNYGIKVDPQITERGKWIELVFDYSQITENRDYKNDPDNPAPPVSESMYNRFSITFGVDGSPVDERIDGVVYYLTNLYGPHVQSPADALLYSLVVDGKLVDGFSSDNFNYTVDIPFGHTPSIKAEAFNADATVETVDVTESGATIKVTAVDGTEQNYTLSYNELDPSTVNTLASITVNGLPLSGFESSTEDYSLTYLRGSDNVPMVEAMVTDELSTITITPATEMPGTTTIVVEAQSGDQKTYTVNFDWTPASDVNLLSEIYLNGNSIGGFSSNKDTYEVMRNYGVTGLPGVSADALDPFATVGEPVTEIEWESNQRAIVSITVTPEDETAPKKTYQVIFKWEAPNQDASLSSLTVDSELVTDFDPSVTSYTLTYPYGTTDIPTIAGEVNDATASITSTTQAESWGATATIVVQAQDPDLAATTYSVTFNQEAPNQDASLSSLTVDSELITDFDPSVTSYTLTYPYGTTDIPTIAGEVNDATASITSTTQAESWGATATIVVQAQDPDLAATTYSVTFNQEAPSTDATLSTLTVNGEEVTGFDPTVHEYSIEYDYNTTEIPTLAGVANDDESLSVEIEQATEMPGVATVTVTAQDGTTVISYTVNYIWTAASTDATLSGISVNEEALVGFAVDKFDYEMVLPVGTTEAPIVSANVSDSNASIEITQVDGTEGDATIVVIAEDATTTSTYTISFSVEEVKSDNASLTAIMIDGEEISDFSSDVFEYVITLNNLPEITVITEDVNATVEVEQPDNFGDIVTITVTAEDEVTQLVYTLLINELIPTSIINLENEINAYSSASNTLTLKFARGFNNDLVRVIHLNGQIAFQQKVSGTSANITNLKQGIYVVQIAVGNEVFVRKVKI</sequence>
<protein>
    <submittedName>
        <fullName evidence="2">T9SS type A sorting domain-containing protein</fullName>
    </submittedName>
</protein>
<dbReference type="Proteomes" id="UP000585050">
    <property type="component" value="Unassembled WGS sequence"/>
</dbReference>
<dbReference type="RefSeq" id="WP_168884030.1">
    <property type="nucleotide sequence ID" value="NZ_JABAIL010000006.1"/>
</dbReference>
<organism evidence="2 3">
    <name type="scientific">Flammeovirga agarivorans</name>
    <dbReference type="NCBI Taxonomy" id="2726742"/>
    <lineage>
        <taxon>Bacteria</taxon>
        <taxon>Pseudomonadati</taxon>
        <taxon>Bacteroidota</taxon>
        <taxon>Cytophagia</taxon>
        <taxon>Cytophagales</taxon>
        <taxon>Flammeovirgaceae</taxon>
        <taxon>Flammeovirga</taxon>
    </lineage>
</organism>
<evidence type="ECO:0000313" key="3">
    <source>
        <dbReference type="Proteomes" id="UP000585050"/>
    </source>
</evidence>
<feature type="chain" id="PRO_5031062586" evidence="1">
    <location>
        <begin position="26"/>
        <end position="1526"/>
    </location>
</feature>
<evidence type="ECO:0000256" key="1">
    <source>
        <dbReference type="SAM" id="SignalP"/>
    </source>
</evidence>
<dbReference type="InterPro" id="IPR026444">
    <property type="entry name" value="Secre_tail"/>
</dbReference>
<name>A0A7X8XXK9_9BACT</name>
<keyword evidence="3" id="KW-1185">Reference proteome</keyword>
<feature type="signal peptide" evidence="1">
    <location>
        <begin position="1"/>
        <end position="25"/>
    </location>
</feature>
<gene>
    <name evidence="2" type="ORF">HGP29_19125</name>
</gene>